<feature type="compositionally biased region" description="Basic residues" evidence="6">
    <location>
        <begin position="31"/>
        <end position="42"/>
    </location>
</feature>
<evidence type="ECO:0000256" key="4">
    <source>
        <dbReference type="ARBA" id="ARBA00023242"/>
    </source>
</evidence>
<keyword evidence="8" id="KW-1185">Reference proteome</keyword>
<dbReference type="AlphaFoldDB" id="A0AAD1SXC8"/>
<comment type="similarity">
    <text evidence="1 5">Belongs to the NOP53 family.</text>
</comment>
<dbReference type="GO" id="GO:0005730">
    <property type="term" value="C:nucleolus"/>
    <property type="evidence" value="ECO:0007669"/>
    <property type="project" value="UniProtKB-SubCell"/>
</dbReference>
<feature type="compositionally biased region" description="Basic and acidic residues" evidence="6">
    <location>
        <begin position="356"/>
        <end position="373"/>
    </location>
</feature>
<dbReference type="GO" id="GO:0005654">
    <property type="term" value="C:nucleoplasm"/>
    <property type="evidence" value="ECO:0007669"/>
    <property type="project" value="UniProtKB-SubCell"/>
</dbReference>
<organism evidence="7 8">
    <name type="scientific">Pelobates cultripes</name>
    <name type="common">Western spadefoot toad</name>
    <dbReference type="NCBI Taxonomy" id="61616"/>
    <lineage>
        <taxon>Eukaryota</taxon>
        <taxon>Metazoa</taxon>
        <taxon>Chordata</taxon>
        <taxon>Craniata</taxon>
        <taxon>Vertebrata</taxon>
        <taxon>Euteleostomi</taxon>
        <taxon>Amphibia</taxon>
        <taxon>Batrachia</taxon>
        <taxon>Anura</taxon>
        <taxon>Pelobatoidea</taxon>
        <taxon>Pelobatidae</taxon>
        <taxon>Pelobates</taxon>
    </lineage>
</organism>
<evidence type="ECO:0000256" key="3">
    <source>
        <dbReference type="ARBA" id="ARBA00022517"/>
    </source>
</evidence>
<evidence type="ECO:0000256" key="2">
    <source>
        <dbReference type="ARBA" id="ARBA00018339"/>
    </source>
</evidence>
<accession>A0AAD1SXC8</accession>
<keyword evidence="4 5" id="KW-0539">Nucleus</keyword>
<evidence type="ECO:0000256" key="1">
    <source>
        <dbReference type="ARBA" id="ARBA00008838"/>
    </source>
</evidence>
<protein>
    <recommendedName>
        <fullName evidence="2 5">Ribosome biogenesis protein NOP53</fullName>
    </recommendedName>
</protein>
<dbReference type="Proteomes" id="UP001295444">
    <property type="component" value="Chromosome 09"/>
</dbReference>
<dbReference type="InterPro" id="IPR011687">
    <property type="entry name" value="Nop53/GLTSCR2"/>
</dbReference>
<gene>
    <name evidence="7" type="ORF">PECUL_23A043207</name>
</gene>
<dbReference type="PIRSF" id="PIRSF017302">
    <property type="entry name" value="Gltscr2"/>
    <property type="match status" value="1"/>
</dbReference>
<comment type="function">
    <text evidence="5">May play a role in ribosome biogenesis.</text>
</comment>
<reference evidence="7" key="1">
    <citation type="submission" date="2022-03" db="EMBL/GenBank/DDBJ databases">
        <authorList>
            <person name="Alioto T."/>
            <person name="Alioto T."/>
            <person name="Gomez Garrido J."/>
        </authorList>
    </citation>
    <scope>NUCLEOTIDE SEQUENCE</scope>
</reference>
<dbReference type="GO" id="GO:0000027">
    <property type="term" value="P:ribosomal large subunit assembly"/>
    <property type="evidence" value="ECO:0007669"/>
    <property type="project" value="UniProtKB-UniRule"/>
</dbReference>
<dbReference type="GO" id="GO:0008097">
    <property type="term" value="F:5S rRNA binding"/>
    <property type="evidence" value="ECO:0007669"/>
    <property type="project" value="TreeGrafter"/>
</dbReference>
<feature type="region of interest" description="Disordered" evidence="6">
    <location>
        <begin position="1"/>
        <end position="43"/>
    </location>
</feature>
<evidence type="ECO:0000313" key="8">
    <source>
        <dbReference type="Proteomes" id="UP001295444"/>
    </source>
</evidence>
<evidence type="ECO:0000256" key="6">
    <source>
        <dbReference type="SAM" id="MobiDB-lite"/>
    </source>
</evidence>
<dbReference type="PANTHER" id="PTHR14211:SF7">
    <property type="entry name" value="RIBOSOME BIOGENESIS PROTEIN NOP53"/>
    <property type="match status" value="1"/>
</dbReference>
<feature type="compositionally biased region" description="Basic and acidic residues" evidence="6">
    <location>
        <begin position="304"/>
        <end position="318"/>
    </location>
</feature>
<evidence type="ECO:0000256" key="5">
    <source>
        <dbReference type="PIRNR" id="PIRNR017302"/>
    </source>
</evidence>
<dbReference type="PANTHER" id="PTHR14211">
    <property type="entry name" value="GLIOMA SUPPRESSOR CANDIDATE REGION GENE 2"/>
    <property type="match status" value="1"/>
</dbReference>
<dbReference type="Pfam" id="PF07767">
    <property type="entry name" value="Nop53"/>
    <property type="match status" value="1"/>
</dbReference>
<feature type="region of interest" description="Disordered" evidence="6">
    <location>
        <begin position="285"/>
        <end position="318"/>
    </location>
</feature>
<keyword evidence="3 5" id="KW-0690">Ribosome biogenesis</keyword>
<comment type="subcellular location">
    <subcellularLocation>
        <location evidence="5">Nucleus</location>
        <location evidence="5">Nucleolus</location>
    </subcellularLocation>
    <subcellularLocation>
        <location evidence="5">Nucleus</location>
        <location evidence="5">Nucleoplasm</location>
    </subcellularLocation>
</comment>
<sequence length="381" mass="43492">MAAPAGRVGQAGFLGFTPGARGGRKPETARKRVNRNKKKNWNRHSDIRDVEEFLDDVRLQERTAGGMLSEKADDHLFFVDTGDKKKAVAAKKKVKPLRIDLILQPDSKVPAPKDISSHQVPNGRKLKRKLEREEKLAAQGVLPRSERLLQAQLRNKRPRCKPEANNNPGRGFYDLWEDDSLEPSPGEPESWHSQQTKKGQVKRPSRLNVKPSQLPAIEVLNPGASYNPTFESHQSLLLQAHENEVKRLRQEEKLERQVKLPTAAEVATQESQFQELCEGLVESDDDATLEDGEGEELGTTPMAQREKKTERQRKKEKEARILKVKMEAEKSLKKHGQELFQLRSIRAEISQQQAESVRRKEKREEERKADAFKPKRLGRLK</sequence>
<dbReference type="EMBL" id="OW240920">
    <property type="protein sequence ID" value="CAH2314225.1"/>
    <property type="molecule type" value="Genomic_DNA"/>
</dbReference>
<feature type="region of interest" description="Disordered" evidence="6">
    <location>
        <begin position="350"/>
        <end position="381"/>
    </location>
</feature>
<dbReference type="GO" id="GO:0006364">
    <property type="term" value="P:rRNA processing"/>
    <property type="evidence" value="ECO:0007669"/>
    <property type="project" value="TreeGrafter"/>
</dbReference>
<feature type="region of interest" description="Disordered" evidence="6">
    <location>
        <begin position="107"/>
        <end position="129"/>
    </location>
</feature>
<feature type="compositionally biased region" description="Acidic residues" evidence="6">
    <location>
        <begin position="285"/>
        <end position="296"/>
    </location>
</feature>
<feature type="region of interest" description="Disordered" evidence="6">
    <location>
        <begin position="153"/>
        <end position="209"/>
    </location>
</feature>
<name>A0AAD1SXC8_PELCU</name>
<proteinExistence type="inferred from homology"/>
<evidence type="ECO:0000313" key="7">
    <source>
        <dbReference type="EMBL" id="CAH2314225.1"/>
    </source>
</evidence>